<dbReference type="Proteomes" id="UP000092695">
    <property type="component" value="Chromosome"/>
</dbReference>
<sequence>MRVLRCFTQWQLDSIKSVCHRLIPKEHQLASIRGIQRNFRIFRAPYTECHQIYRAIKLRIQLKNALVRVTGWPGAG</sequence>
<name>A0A193LJG3_9GAMM</name>
<keyword evidence="2" id="KW-1185">Reference proteome</keyword>
<dbReference type="EMBL" id="CP016268">
    <property type="protein sequence ID" value="ANO52573.1"/>
    <property type="molecule type" value="Genomic_DNA"/>
</dbReference>
<proteinExistence type="predicted"/>
<dbReference type="KEGG" id="woc:BA177_16510"/>
<dbReference type="STRING" id="1548547.BA177_16510"/>
<evidence type="ECO:0000313" key="1">
    <source>
        <dbReference type="EMBL" id="ANO52573.1"/>
    </source>
</evidence>
<organism evidence="1 2">
    <name type="scientific">Woeseia oceani</name>
    <dbReference type="NCBI Taxonomy" id="1548547"/>
    <lineage>
        <taxon>Bacteria</taxon>
        <taxon>Pseudomonadati</taxon>
        <taxon>Pseudomonadota</taxon>
        <taxon>Gammaproteobacteria</taxon>
        <taxon>Woeseiales</taxon>
        <taxon>Woeseiaceae</taxon>
        <taxon>Woeseia</taxon>
    </lineage>
</organism>
<gene>
    <name evidence="1" type="ORF">BA177_16510</name>
</gene>
<protein>
    <submittedName>
        <fullName evidence="1">Uncharacterized protein</fullName>
    </submittedName>
</protein>
<dbReference type="AlphaFoldDB" id="A0A193LJG3"/>
<reference evidence="1 2" key="1">
    <citation type="submission" date="2016-06" db="EMBL/GenBank/DDBJ databases">
        <title>Complete genome sequence of a deep-branching marine Gamma Proteobacterium Woeseia oceani type strain XK5.</title>
        <authorList>
            <person name="Mu D."/>
            <person name="Du Z."/>
        </authorList>
    </citation>
    <scope>NUCLEOTIDE SEQUENCE [LARGE SCALE GENOMIC DNA]</scope>
    <source>
        <strain evidence="1 2">XK5</strain>
    </source>
</reference>
<evidence type="ECO:0000313" key="2">
    <source>
        <dbReference type="Proteomes" id="UP000092695"/>
    </source>
</evidence>
<accession>A0A193LJG3</accession>